<dbReference type="EMBL" id="BPQG01000052">
    <property type="protein sequence ID" value="GJD45576.1"/>
    <property type="molecule type" value="Genomic_DNA"/>
</dbReference>
<gene>
    <name evidence="1" type="ORF">AFCDBAGC_3450</name>
</gene>
<organism evidence="1 2">
    <name type="scientific">Methylobacterium cerastii</name>
    <dbReference type="NCBI Taxonomy" id="932741"/>
    <lineage>
        <taxon>Bacteria</taxon>
        <taxon>Pseudomonadati</taxon>
        <taxon>Pseudomonadota</taxon>
        <taxon>Alphaproteobacteria</taxon>
        <taxon>Hyphomicrobiales</taxon>
        <taxon>Methylobacteriaceae</taxon>
        <taxon>Methylobacterium</taxon>
    </lineage>
</organism>
<reference evidence="1 2" key="1">
    <citation type="journal article" date="2021" name="Front. Microbiol.">
        <title>Comprehensive Comparative Genomics and Phenotyping of Methylobacterium Species.</title>
        <authorList>
            <person name="Alessa O."/>
            <person name="Ogura Y."/>
            <person name="Fujitani Y."/>
            <person name="Takami H."/>
            <person name="Hayashi T."/>
            <person name="Sahin N."/>
            <person name="Tani A."/>
        </authorList>
    </citation>
    <scope>NUCLEOTIDE SEQUENCE [LARGE SCALE GENOMIC DNA]</scope>
    <source>
        <strain evidence="1 2">DSM 23679</strain>
    </source>
</reference>
<sequence>MRKMLLVHAAQLRHIVVSDAIDPGATHLGSSHGFVLHLGD</sequence>
<keyword evidence="2" id="KW-1185">Reference proteome</keyword>
<dbReference type="Proteomes" id="UP001055117">
    <property type="component" value="Unassembled WGS sequence"/>
</dbReference>
<comment type="caution">
    <text evidence="1">The sequence shown here is derived from an EMBL/GenBank/DDBJ whole genome shotgun (WGS) entry which is preliminary data.</text>
</comment>
<evidence type="ECO:0000313" key="2">
    <source>
        <dbReference type="Proteomes" id="UP001055117"/>
    </source>
</evidence>
<protein>
    <submittedName>
        <fullName evidence="1">Uncharacterized protein</fullName>
    </submittedName>
</protein>
<accession>A0ABQ4QLE5</accession>
<name>A0ABQ4QLE5_9HYPH</name>
<proteinExistence type="predicted"/>
<evidence type="ECO:0000313" key="1">
    <source>
        <dbReference type="EMBL" id="GJD45576.1"/>
    </source>
</evidence>